<sequence length="294" mass="32659">MGEQRALDIPARFTEDFVRRGEDEQLAWLATLPEQGADAMRWWSLTADGTSWYGFCSVVQPVLRADGSRAVLKIGWPHPEAEHEALALRMWDGDGAVRLLAVAGWSLLLERLDAETDLRSLPLEAALEVVAGLMRRLDRPAPAGMRHLREVAERWTAELPAENAVLRETGDAVDAELIDRAVAYCRELGPRSGSRLVNEDLHFENVLAGGREPWLVIDPKPLAGDPEFGVIPLLWNRADEGDLSQRVDFIVEATGMDRATARKWTFVRAVECWLTSDEDDPAGQNAEAIIEAMS</sequence>
<comment type="caution">
    <text evidence="1">The sequence shown here is derived from an EMBL/GenBank/DDBJ whole genome shotgun (WGS) entry which is preliminary data.</text>
</comment>
<gene>
    <name evidence="1" type="ORF">ACFPM7_09565</name>
</gene>
<dbReference type="RefSeq" id="WP_378246073.1">
    <property type="nucleotide sequence ID" value="NZ_JBHSKF010000003.1"/>
</dbReference>
<dbReference type="SUPFAM" id="SSF56112">
    <property type="entry name" value="Protein kinase-like (PK-like)"/>
    <property type="match status" value="1"/>
</dbReference>
<reference evidence="2" key="1">
    <citation type="journal article" date="2019" name="Int. J. Syst. Evol. Microbiol.">
        <title>The Global Catalogue of Microorganisms (GCM) 10K type strain sequencing project: providing services to taxonomists for standard genome sequencing and annotation.</title>
        <authorList>
            <consortium name="The Broad Institute Genomics Platform"/>
            <consortium name="The Broad Institute Genome Sequencing Center for Infectious Disease"/>
            <person name="Wu L."/>
            <person name="Ma J."/>
        </authorList>
    </citation>
    <scope>NUCLEOTIDE SEQUENCE [LARGE SCALE GENOMIC DNA]</scope>
    <source>
        <strain evidence="2">CCUG 59778</strain>
    </source>
</reference>
<keyword evidence="2" id="KW-1185">Reference proteome</keyword>
<evidence type="ECO:0000313" key="1">
    <source>
        <dbReference type="EMBL" id="MFC5287296.1"/>
    </source>
</evidence>
<accession>A0ABW0EMD7</accession>
<dbReference type="EMBL" id="JBHSKF010000003">
    <property type="protein sequence ID" value="MFC5287296.1"/>
    <property type="molecule type" value="Genomic_DNA"/>
</dbReference>
<dbReference type="Pfam" id="PF04655">
    <property type="entry name" value="APH_6_hur"/>
    <property type="match status" value="1"/>
</dbReference>
<dbReference type="InterPro" id="IPR006748">
    <property type="entry name" value="NH2Glyco/OHUrea_AB-resist_kin"/>
</dbReference>
<dbReference type="InterPro" id="IPR011009">
    <property type="entry name" value="Kinase-like_dom_sf"/>
</dbReference>
<proteinExistence type="predicted"/>
<organism evidence="1 2">
    <name type="scientific">Actinokineospora guangxiensis</name>
    <dbReference type="NCBI Taxonomy" id="1490288"/>
    <lineage>
        <taxon>Bacteria</taxon>
        <taxon>Bacillati</taxon>
        <taxon>Actinomycetota</taxon>
        <taxon>Actinomycetes</taxon>
        <taxon>Pseudonocardiales</taxon>
        <taxon>Pseudonocardiaceae</taxon>
        <taxon>Actinokineospora</taxon>
    </lineage>
</organism>
<name>A0ABW0EMD7_9PSEU</name>
<protein>
    <submittedName>
        <fullName evidence="1">Aminoglycoside phosphotransferase family protein</fullName>
    </submittedName>
</protein>
<dbReference type="Proteomes" id="UP001596157">
    <property type="component" value="Unassembled WGS sequence"/>
</dbReference>
<evidence type="ECO:0000313" key="2">
    <source>
        <dbReference type="Proteomes" id="UP001596157"/>
    </source>
</evidence>